<dbReference type="SMART" id="SM00448">
    <property type="entry name" value="REC"/>
    <property type="match status" value="1"/>
</dbReference>
<evidence type="ECO:0000256" key="4">
    <source>
        <dbReference type="PROSITE-ProRule" id="PRU00169"/>
    </source>
</evidence>
<evidence type="ECO:0000313" key="7">
    <source>
        <dbReference type="Proteomes" id="UP001564657"/>
    </source>
</evidence>
<dbReference type="SUPFAM" id="SSF52172">
    <property type="entry name" value="CheY-like"/>
    <property type="match status" value="1"/>
</dbReference>
<sequence length="278" mass="32620">MCKVIILDDMAYIRYRVKDTLEKIGIEVYESGTSFDFFNKLYDKKKEISLIILEVGLSNEDGFEVLRKIKARNLNIPIMILTKMNTRSAFIKCIKEGTSEYILKPFDNKVLLERINNLIKSSKDKGEQGEIIYLNFQQYITKQIIKAKAENTKLSVIMVSLIKKYATEMDEKIDVKDNYLILMDSLYEKLRPIFKTPDLFEKYGFSTFVGVIPQCQRKKVLFIINKINEIYNKIKAIDEKYSEYHIEYSYVTFPDDGKDKDQLLDKLTSNIKIKINKK</sequence>
<gene>
    <name evidence="6" type="ORF">AB8U03_12615</name>
</gene>
<evidence type="ECO:0000256" key="3">
    <source>
        <dbReference type="ARBA" id="ARBA00024867"/>
    </source>
</evidence>
<dbReference type="Gene3D" id="3.40.50.2300">
    <property type="match status" value="1"/>
</dbReference>
<evidence type="ECO:0000256" key="2">
    <source>
        <dbReference type="ARBA" id="ARBA00022553"/>
    </source>
</evidence>
<evidence type="ECO:0000259" key="5">
    <source>
        <dbReference type="PROSITE" id="PS50110"/>
    </source>
</evidence>
<dbReference type="RefSeq" id="WP_369704914.1">
    <property type="nucleotide sequence ID" value="NZ_JBGEWD010000012.1"/>
</dbReference>
<dbReference type="Proteomes" id="UP001564657">
    <property type="component" value="Unassembled WGS sequence"/>
</dbReference>
<feature type="domain" description="Response regulatory" evidence="5">
    <location>
        <begin position="3"/>
        <end position="119"/>
    </location>
</feature>
<evidence type="ECO:0000256" key="1">
    <source>
        <dbReference type="ARBA" id="ARBA00018672"/>
    </source>
</evidence>
<comment type="function">
    <text evidence="3">May play the central regulatory role in sporulation. It may be an element of the effector pathway responsible for the activation of sporulation genes in response to nutritional stress. Spo0A may act in concert with spo0H (a sigma factor) to control the expression of some genes that are critical to the sporulation process.</text>
</comment>
<proteinExistence type="predicted"/>
<comment type="caution">
    <text evidence="6">The sequence shown here is derived from an EMBL/GenBank/DDBJ whole genome shotgun (WGS) entry which is preliminary data.</text>
</comment>
<accession>A0ABV4BQF4</accession>
<dbReference type="Pfam" id="PF00072">
    <property type="entry name" value="Response_reg"/>
    <property type="match status" value="1"/>
</dbReference>
<keyword evidence="7" id="KW-1185">Reference proteome</keyword>
<dbReference type="PROSITE" id="PS50110">
    <property type="entry name" value="RESPONSE_REGULATORY"/>
    <property type="match status" value="1"/>
</dbReference>
<dbReference type="PANTHER" id="PTHR44591:SF3">
    <property type="entry name" value="RESPONSE REGULATORY DOMAIN-CONTAINING PROTEIN"/>
    <property type="match status" value="1"/>
</dbReference>
<dbReference type="CDD" id="cd00156">
    <property type="entry name" value="REC"/>
    <property type="match status" value="1"/>
</dbReference>
<reference evidence="6 7" key="1">
    <citation type="submission" date="2024-08" db="EMBL/GenBank/DDBJ databases">
        <title>Clostridium lapicellarii sp. nov., and Clostridium renhuaiense sp. nov., two species isolated from the mud in a fermentation cellar used for producing sauce-flavour Chinese liquors.</title>
        <authorList>
            <person name="Yang F."/>
            <person name="Wang H."/>
            <person name="Chen L.Q."/>
            <person name="Zhou N."/>
            <person name="Lu J.J."/>
            <person name="Pu X.X."/>
            <person name="Wan B."/>
            <person name="Wang L."/>
            <person name="Liu S.J."/>
        </authorList>
    </citation>
    <scope>NUCLEOTIDE SEQUENCE [LARGE SCALE GENOMIC DNA]</scope>
    <source>
        <strain evidence="6 7">MT-5</strain>
    </source>
</reference>
<dbReference type="PANTHER" id="PTHR44591">
    <property type="entry name" value="STRESS RESPONSE REGULATOR PROTEIN 1"/>
    <property type="match status" value="1"/>
</dbReference>
<dbReference type="InterPro" id="IPR050595">
    <property type="entry name" value="Bact_response_regulator"/>
</dbReference>
<protein>
    <recommendedName>
        <fullName evidence="1">Stage 0 sporulation protein A homolog</fullName>
    </recommendedName>
</protein>
<keyword evidence="2" id="KW-0597">Phosphoprotein</keyword>
<name>A0ABV4BQF4_9CLOT</name>
<dbReference type="EMBL" id="JBGEWD010000012">
    <property type="protein sequence ID" value="MEY8001019.1"/>
    <property type="molecule type" value="Genomic_DNA"/>
</dbReference>
<evidence type="ECO:0000313" key="6">
    <source>
        <dbReference type="EMBL" id="MEY8001019.1"/>
    </source>
</evidence>
<comment type="caution">
    <text evidence="4">Lacks conserved residue(s) required for the propagation of feature annotation.</text>
</comment>
<organism evidence="6 7">
    <name type="scientific">Clostridium moutaii</name>
    <dbReference type="NCBI Taxonomy" id="3240932"/>
    <lineage>
        <taxon>Bacteria</taxon>
        <taxon>Bacillati</taxon>
        <taxon>Bacillota</taxon>
        <taxon>Clostridia</taxon>
        <taxon>Eubacteriales</taxon>
        <taxon>Clostridiaceae</taxon>
        <taxon>Clostridium</taxon>
    </lineage>
</organism>
<dbReference type="InterPro" id="IPR011006">
    <property type="entry name" value="CheY-like_superfamily"/>
</dbReference>
<dbReference type="InterPro" id="IPR001789">
    <property type="entry name" value="Sig_transdc_resp-reg_receiver"/>
</dbReference>